<proteinExistence type="predicted"/>
<dbReference type="EMBL" id="CAUYUJ010016238">
    <property type="protein sequence ID" value="CAK0863222.1"/>
    <property type="molecule type" value="Genomic_DNA"/>
</dbReference>
<protein>
    <submittedName>
        <fullName evidence="3">Uncharacterized protein</fullName>
    </submittedName>
</protein>
<keyword evidence="4" id="KW-1185">Reference proteome</keyword>
<sequence length="148" mass="16362">MPAAPTSNCSTWGRGQKRSFDPLLDWFVSAAASSFLFFFFAPWPGRAWPSADAARRDGQRPPRRARSRERGRLRRRRREGVPRKVAAIALEEEESNVPCRAGGLRKPLRKAAVPSRVGPVSCHRSGGVRADVTERASPLAQCLLANVI</sequence>
<feature type="compositionally biased region" description="Basic residues" evidence="1">
    <location>
        <begin position="61"/>
        <end position="78"/>
    </location>
</feature>
<feature type="transmembrane region" description="Helical" evidence="2">
    <location>
        <begin position="23"/>
        <end position="43"/>
    </location>
</feature>
<keyword evidence="2" id="KW-0812">Transmembrane</keyword>
<keyword evidence="2" id="KW-0472">Membrane</keyword>
<dbReference type="Proteomes" id="UP001189429">
    <property type="component" value="Unassembled WGS sequence"/>
</dbReference>
<evidence type="ECO:0000256" key="2">
    <source>
        <dbReference type="SAM" id="Phobius"/>
    </source>
</evidence>
<gene>
    <name evidence="3" type="ORF">PCOR1329_LOCUS51418</name>
</gene>
<name>A0ABN9UUR7_9DINO</name>
<keyword evidence="2" id="KW-1133">Transmembrane helix</keyword>
<evidence type="ECO:0000313" key="3">
    <source>
        <dbReference type="EMBL" id="CAK0863222.1"/>
    </source>
</evidence>
<comment type="caution">
    <text evidence="3">The sequence shown here is derived from an EMBL/GenBank/DDBJ whole genome shotgun (WGS) entry which is preliminary data.</text>
</comment>
<feature type="region of interest" description="Disordered" evidence="1">
    <location>
        <begin position="50"/>
        <end position="79"/>
    </location>
</feature>
<reference evidence="3" key="1">
    <citation type="submission" date="2023-10" db="EMBL/GenBank/DDBJ databases">
        <authorList>
            <person name="Chen Y."/>
            <person name="Shah S."/>
            <person name="Dougan E. K."/>
            <person name="Thang M."/>
            <person name="Chan C."/>
        </authorList>
    </citation>
    <scope>NUCLEOTIDE SEQUENCE [LARGE SCALE GENOMIC DNA]</scope>
</reference>
<accession>A0ABN9UUR7</accession>
<organism evidence="3 4">
    <name type="scientific">Prorocentrum cordatum</name>
    <dbReference type="NCBI Taxonomy" id="2364126"/>
    <lineage>
        <taxon>Eukaryota</taxon>
        <taxon>Sar</taxon>
        <taxon>Alveolata</taxon>
        <taxon>Dinophyceae</taxon>
        <taxon>Prorocentrales</taxon>
        <taxon>Prorocentraceae</taxon>
        <taxon>Prorocentrum</taxon>
    </lineage>
</organism>
<evidence type="ECO:0000256" key="1">
    <source>
        <dbReference type="SAM" id="MobiDB-lite"/>
    </source>
</evidence>
<evidence type="ECO:0000313" key="4">
    <source>
        <dbReference type="Proteomes" id="UP001189429"/>
    </source>
</evidence>